<keyword evidence="1" id="KW-0472">Membrane</keyword>
<keyword evidence="1" id="KW-0812">Transmembrane</keyword>
<evidence type="ECO:0000313" key="2">
    <source>
        <dbReference type="EMBL" id="MCM5673130.1"/>
    </source>
</evidence>
<protein>
    <submittedName>
        <fullName evidence="2">Uncharacterized protein</fullName>
    </submittedName>
</protein>
<accession>A0A8X8GRE2</accession>
<dbReference type="AlphaFoldDB" id="A0A8X8GRE2"/>
<evidence type="ECO:0000313" key="3">
    <source>
        <dbReference type="Proteomes" id="UP000665944"/>
    </source>
</evidence>
<evidence type="ECO:0000256" key="1">
    <source>
        <dbReference type="SAM" id="Phobius"/>
    </source>
</evidence>
<sequence length="65" mass="7314">MNTLKTLGQFLINNLVAILFLLGLTLLNISIYLKFDYIIGLLATGVTLIVISLIYQFEKSQQPIK</sequence>
<feature type="transmembrane region" description="Helical" evidence="1">
    <location>
        <begin position="37"/>
        <end position="55"/>
    </location>
</feature>
<organism evidence="2 3">
    <name type="scientific">Staphylococcus hominis</name>
    <dbReference type="NCBI Taxonomy" id="1290"/>
    <lineage>
        <taxon>Bacteria</taxon>
        <taxon>Bacillati</taxon>
        <taxon>Bacillota</taxon>
        <taxon>Bacilli</taxon>
        <taxon>Bacillales</taxon>
        <taxon>Staphylococcaceae</taxon>
        <taxon>Staphylococcus</taxon>
    </lineage>
</organism>
<proteinExistence type="predicted"/>
<reference evidence="2 3" key="1">
    <citation type="submission" date="2022-06" db="EMBL/GenBank/DDBJ databases">
        <title>Staphylococcus hominis ShoR14 genome sequence.</title>
        <authorList>
            <person name="Yeo C.C."/>
            <person name="Chew C.H."/>
            <person name="Che Hamzah A.M."/>
            <person name="Al-Trad E.I."/>
        </authorList>
    </citation>
    <scope>NUCLEOTIDE SEQUENCE [LARGE SCALE GENOMIC DNA]</scope>
    <source>
        <strain evidence="2 3">ShoR14</strain>
    </source>
</reference>
<name>A0A8X8GRE2_STAHO</name>
<keyword evidence="1" id="KW-1133">Transmembrane helix</keyword>
<dbReference type="Proteomes" id="UP000665944">
    <property type="component" value="Unassembled WGS sequence"/>
</dbReference>
<gene>
    <name evidence="2" type="ORF">J7T32_010305</name>
</gene>
<dbReference type="EMBL" id="JAGHKT020000019">
    <property type="protein sequence ID" value="MCM5673130.1"/>
    <property type="molecule type" value="Genomic_DNA"/>
</dbReference>
<comment type="caution">
    <text evidence="2">The sequence shown here is derived from an EMBL/GenBank/DDBJ whole genome shotgun (WGS) entry which is preliminary data.</text>
</comment>
<feature type="transmembrane region" description="Helical" evidence="1">
    <location>
        <begin position="12"/>
        <end position="31"/>
    </location>
</feature>
<keyword evidence="3" id="KW-1185">Reference proteome</keyword>
<dbReference type="RefSeq" id="WP_049417276.1">
    <property type="nucleotide sequence ID" value="NZ_CP180296.1"/>
</dbReference>